<evidence type="ECO:0000256" key="5">
    <source>
        <dbReference type="ARBA" id="ARBA00023242"/>
    </source>
</evidence>
<evidence type="ECO:0000256" key="2">
    <source>
        <dbReference type="ARBA" id="ARBA00022723"/>
    </source>
</evidence>
<accession>A0A4U0U948</accession>
<feature type="domain" description="C2H2-type" evidence="7">
    <location>
        <begin position="25"/>
        <end position="46"/>
    </location>
</feature>
<dbReference type="PROSITE" id="PS00028">
    <property type="entry name" value="ZINC_FINGER_C2H2_1"/>
    <property type="match status" value="1"/>
</dbReference>
<comment type="subcellular location">
    <subcellularLocation>
        <location evidence="1">Nucleus</location>
    </subcellularLocation>
</comment>
<comment type="caution">
    <text evidence="8">The sequence shown here is derived from an EMBL/GenBank/DDBJ whole genome shotgun (WGS) entry which is preliminary data.</text>
</comment>
<dbReference type="OrthoDB" id="1306014at2759"/>
<name>A0A4U0U948_9PEZI</name>
<dbReference type="CDD" id="cd20908">
    <property type="entry name" value="SUF4-like"/>
    <property type="match status" value="1"/>
</dbReference>
<feature type="compositionally biased region" description="Basic and acidic residues" evidence="6">
    <location>
        <begin position="144"/>
        <end position="164"/>
    </location>
</feature>
<feature type="compositionally biased region" description="Polar residues" evidence="6">
    <location>
        <begin position="380"/>
        <end position="390"/>
    </location>
</feature>
<dbReference type="GO" id="GO:0008270">
    <property type="term" value="F:zinc ion binding"/>
    <property type="evidence" value="ECO:0007669"/>
    <property type="project" value="UniProtKB-KW"/>
</dbReference>
<feature type="compositionally biased region" description="Low complexity" evidence="6">
    <location>
        <begin position="270"/>
        <end position="283"/>
    </location>
</feature>
<sequence>MPKKKESKKRAAPPSLQELLDRPWCYYCERDFDDVKVLLSHQKAKHFKCNSCFTRTLSTPGGLRVHMAQVHKITMTEIENALPGRGDPNTEIFAMIGIPDAIMEAHKQRVAQSYYDAEAAHRKETGNPPPGTKTGADGNKKRKMETPEELKQRLAEHKAKKAAEKAAAQAGVGNDSATPVDAGDHAEAPSMYPMHVGQFQPSFGQAGFGPPPPNHYAFQANGAGVPPTYGYPGFAPRPLSSGPQYPQQPQLPAEPYPAQRRQQPSDFYSGTPPTAPGMMPGLPQAAPGLPQRPSFQAPNYSKEEMAAMHGGYQGAVKQDSKPVFGDGVDRFIESITGETSQAPQQMHTQWSQAYNYPPMAKNEEPQEQAAKSRPNETEQETTIPNVDGTKSQLAAPTSPAQALAPQAAGTAGKLKRLIYTSKDVSPEEKLASQVRYAFVRNVGTELVQGEPSGTGMDGANDTVTDPQDMHPGG</sequence>
<gene>
    <name evidence="8" type="ORF">B0A50_01711</name>
</gene>
<evidence type="ECO:0000256" key="3">
    <source>
        <dbReference type="ARBA" id="ARBA00022771"/>
    </source>
</evidence>
<dbReference type="Proteomes" id="UP000308549">
    <property type="component" value="Unassembled WGS sequence"/>
</dbReference>
<dbReference type="EMBL" id="NAJL01000007">
    <property type="protein sequence ID" value="TKA31634.1"/>
    <property type="molecule type" value="Genomic_DNA"/>
</dbReference>
<dbReference type="PANTHER" id="PTHR23215:SF0">
    <property type="entry name" value="BUB3-INTERACTING AND GLEBS MOTIF-CONTAINING PROTEIN ZNF207"/>
    <property type="match status" value="1"/>
</dbReference>
<keyword evidence="9" id="KW-1185">Reference proteome</keyword>
<evidence type="ECO:0000256" key="4">
    <source>
        <dbReference type="ARBA" id="ARBA00022833"/>
    </source>
</evidence>
<evidence type="ECO:0000259" key="7">
    <source>
        <dbReference type="PROSITE" id="PS00028"/>
    </source>
</evidence>
<feature type="compositionally biased region" description="Polar residues" evidence="6">
    <location>
        <begin position="241"/>
        <end position="250"/>
    </location>
</feature>
<dbReference type="AlphaFoldDB" id="A0A4U0U948"/>
<feature type="region of interest" description="Disordered" evidence="6">
    <location>
        <begin position="447"/>
        <end position="473"/>
    </location>
</feature>
<proteinExistence type="predicted"/>
<evidence type="ECO:0000256" key="6">
    <source>
        <dbReference type="SAM" id="MobiDB-lite"/>
    </source>
</evidence>
<keyword evidence="2" id="KW-0479">Metal-binding</keyword>
<evidence type="ECO:0000256" key="1">
    <source>
        <dbReference type="ARBA" id="ARBA00004123"/>
    </source>
</evidence>
<feature type="region of interest" description="Disordered" evidence="6">
    <location>
        <begin position="229"/>
        <end position="306"/>
    </location>
</feature>
<organism evidence="8 9">
    <name type="scientific">Salinomyces thailandicus</name>
    <dbReference type="NCBI Taxonomy" id="706561"/>
    <lineage>
        <taxon>Eukaryota</taxon>
        <taxon>Fungi</taxon>
        <taxon>Dikarya</taxon>
        <taxon>Ascomycota</taxon>
        <taxon>Pezizomycotina</taxon>
        <taxon>Dothideomycetes</taxon>
        <taxon>Dothideomycetidae</taxon>
        <taxon>Mycosphaerellales</taxon>
        <taxon>Teratosphaeriaceae</taxon>
        <taxon>Salinomyces</taxon>
    </lineage>
</organism>
<feature type="region of interest" description="Disordered" evidence="6">
    <location>
        <begin position="336"/>
        <end position="410"/>
    </location>
</feature>
<evidence type="ECO:0000313" key="9">
    <source>
        <dbReference type="Proteomes" id="UP000308549"/>
    </source>
</evidence>
<dbReference type="GO" id="GO:0005634">
    <property type="term" value="C:nucleus"/>
    <property type="evidence" value="ECO:0007669"/>
    <property type="project" value="UniProtKB-SubCell"/>
</dbReference>
<dbReference type="InterPro" id="IPR013087">
    <property type="entry name" value="Znf_C2H2_type"/>
</dbReference>
<reference evidence="8 9" key="1">
    <citation type="submission" date="2017-03" db="EMBL/GenBank/DDBJ databases">
        <title>Genomes of endolithic fungi from Antarctica.</title>
        <authorList>
            <person name="Coleine C."/>
            <person name="Masonjones S."/>
            <person name="Stajich J.E."/>
        </authorList>
    </citation>
    <scope>NUCLEOTIDE SEQUENCE [LARGE SCALE GENOMIC DNA]</scope>
    <source>
        <strain evidence="8 9">CCFEE 6315</strain>
    </source>
</reference>
<keyword evidence="5" id="KW-0539">Nucleus</keyword>
<keyword evidence="4" id="KW-0862">Zinc</keyword>
<keyword evidence="3" id="KW-0863">Zinc-finger</keyword>
<evidence type="ECO:0000313" key="8">
    <source>
        <dbReference type="EMBL" id="TKA31634.1"/>
    </source>
</evidence>
<protein>
    <recommendedName>
        <fullName evidence="7">C2H2-type domain-containing protein</fullName>
    </recommendedName>
</protein>
<dbReference type="PANTHER" id="PTHR23215">
    <property type="entry name" value="ZINC FINGER PROTEIN 207"/>
    <property type="match status" value="1"/>
</dbReference>
<feature type="compositionally biased region" description="Low complexity" evidence="6">
    <location>
        <begin position="391"/>
        <end position="410"/>
    </location>
</feature>
<feature type="compositionally biased region" description="Polar residues" evidence="6">
    <location>
        <begin position="336"/>
        <end position="354"/>
    </location>
</feature>
<feature type="region of interest" description="Disordered" evidence="6">
    <location>
        <begin position="120"/>
        <end position="188"/>
    </location>
</feature>